<dbReference type="InterPro" id="IPR014790">
    <property type="entry name" value="MutL_C"/>
</dbReference>
<dbReference type="InterPro" id="IPR036890">
    <property type="entry name" value="HATPase_C_sf"/>
</dbReference>
<dbReference type="Gene3D" id="3.30.1540.20">
    <property type="entry name" value="MutL, C-terminal domain, dimerisation subdomain"/>
    <property type="match status" value="1"/>
</dbReference>
<feature type="region of interest" description="Disordered" evidence="3">
    <location>
        <begin position="1022"/>
        <end position="1048"/>
    </location>
</feature>
<evidence type="ECO:0000313" key="6">
    <source>
        <dbReference type="EMBL" id="GIX64831.1"/>
    </source>
</evidence>
<dbReference type="RefSeq" id="XP_067716900.1">
    <property type="nucleotide sequence ID" value="XM_067860799.1"/>
</dbReference>
<dbReference type="GO" id="GO:0016887">
    <property type="term" value="F:ATP hydrolysis activity"/>
    <property type="evidence" value="ECO:0007669"/>
    <property type="project" value="InterPro"/>
</dbReference>
<organism evidence="6 7">
    <name type="scientific">Babesia caballi</name>
    <dbReference type="NCBI Taxonomy" id="5871"/>
    <lineage>
        <taxon>Eukaryota</taxon>
        <taxon>Sar</taxon>
        <taxon>Alveolata</taxon>
        <taxon>Apicomplexa</taxon>
        <taxon>Aconoidasida</taxon>
        <taxon>Piroplasmida</taxon>
        <taxon>Babesiidae</taxon>
        <taxon>Babesia</taxon>
    </lineage>
</organism>
<feature type="compositionally biased region" description="Polar residues" evidence="3">
    <location>
        <begin position="590"/>
        <end position="602"/>
    </location>
</feature>
<dbReference type="Pfam" id="PF01119">
    <property type="entry name" value="DNA_mis_repair"/>
    <property type="match status" value="1"/>
</dbReference>
<dbReference type="Pfam" id="PF13589">
    <property type="entry name" value="HATPase_c_3"/>
    <property type="match status" value="1"/>
</dbReference>
<dbReference type="InterPro" id="IPR020568">
    <property type="entry name" value="Ribosomal_Su5_D2-typ_SF"/>
</dbReference>
<sequence>MAIADLSADRSGSHRSLQVIAEVKCVVRELVENAIDAGANDIVVKLVDNGTTAIRVTDNGKGVHESNFENLGRLLRPAHNVPAALRNTTSKIQSFEDIFTSLGSHGFRGEALNSIANVGVLEVETRTAQDDMGWALQFRSDGTLLAKNRVATTVGTTVTCRNLFEPYPVRRKLLLKGAKGHLSGSVNMVQQYALIHPDTRFALTNVSSTNYQMQNLFASPGKCTTIREAAEQIYGHGFVRNVIDVTVEGDGWKVEGVISTPQTGRQSSDIQILFVNRRPVDEMKKLKKCLKDVHRQFSSKYNVAYVLNLTIDWQQVDINLAPDKRRVLLMQEEVIMQQLKERMVELYLLKMASGSLTDDPLRLKQMHFGNSCDAEEGTGVLLGGPSQDQMKGAVTGDLVRSSGSDTSIGGYESQVAGPPAVVTDGPPTNNEPIRGASQAEGTNVDNFELGVGYGGENSTFITSEAHKPEVGTVLEGSHSAGGASEPLKDASNYRRDREMRSESYIMANHSETRDLRTYFKPAASLLKDEPTEHATSSDIFDLVLPKGGTQHYDNDLVAVNTDVTPVRLEQRTLQSYERDYSNPSPGHYPNDTTGQQGISECYTSRKRQRSDDEDEAAFGGISASSDADGVQLGGGRSEIQNHEAVYRSPGACKGEEYYTGQDKTTFGYTQETDTTHATDSSGNDGCFFNDDVLTVNMERLYNDNFCAFISQRKLNTKKYSEVVPMVTDYGMMDPKVFLKIKVCGQFNNGFIVAKLEGTEVHTDEIQYSIYLIDPHAADEKTKFEQYNAGVKIRKQPLVCPRKVELSPFHQQVVQANLELLNENGFEASVVQKDGDSGSDGQESGVYLSSFPQLMGQILAEEDFVSFVHDLAQNGVSAQAGAGDAEANNVLWGSNTIVPRPKRIWNILATSEMVTLDRQSWLHEFRRCLASSDDAAEYARFAASYNPHRRGCTGSTGVTARRQEISLSREANDGGSGCSEVVAGSVADVYNCGGAAFVRSRDVQLDLAKVYLLLSKARKLARRRQTSGAHSETSTTSSVEEDARDSRRLHDDVARRGCRDEEHERSSALVEAVVKRFERYVVICTTLAEKCPFECTSDQDAPNMETAAFDRRQQRALLHSVANFRINPADYRSLMGISDLVTEVGLPADDVNAVTVLSWPFYRDASCGDIFKLLCYALMFGNFQAFHVILDHHDPCMAAHVRDNWAVLLSYVPVVCDYARCREVVDKIFGMSQDPRAADCARVVDWVIWRTYVILESTNCSFHLALKFLKTMSSLPAKVGVSDEELGSRLRLLDSLHSFMKQHLVYCGFETGSVMSVKELETADYLTFIPYLQLKAAEKLQLFIDCIEMPGAGQADCACEEAYKDKYGVYTSCLKCKTAGGAKTLATFFQLIKTTDTLPDNEFGSLSAEFRTFFAALKQCASSPVDDYMEGVYRKLSGTLDTGMFEMLYVLTDAMLRAGLGHMAHTVVVRVLFNRSSRYNLLEHCFVYKSIFSLLGVDSHVLGVVDAYLWKDEGDDFPVFGSSLLGGLSEDPPVTRSYATSEPANPQYMEFLKMRQLAGGKLRLSLVLQAVRCQLNFVEAVLNLFSLMPVQPAQRRPVYIGIDEMTEALYSQDKAMLLMQRILLYVIEQDLPVDDFRNCLYALHDIAAYVSATSLHDLHLMVFYTLCVSCRNAGYLEAQCQLWFTSSNTGLSSVGQFLRASLCSVKAALCRLGCERHVNFALARMVTDLSRGLHEGAASWPHLKHPVSRSAMDIHGLIGAYLEFLGVDWDGEVVNQGMNVLSLLETGKRSQNVLEYEAMVADIRRLGSIQRMSTVLTSFNCHVRFSQVKCKRLSYRAYPNKRELAEDALGSLASEFFKKAGTFSPSSETYWESLVFASILSSVFKGDAAMGECGTEEIVKKLQQIRADAVLVLPREDRRGVSDVLEVLTTTLQETQPAAAVESAVLGDSIFSAVSSRLLGQWYAKSSDFVGLAKVCGQASSTELPRIMSFLKDHVFKLAAETPGDMSSDSAVLSASNITLFEVLTGPDCDIESAPDKGREFEVSDLTVRSEILKLLSRVNLAKVEVCQADMMKISFDKLAHRFTGNTASGLLSKALGKAETGLSTIAMKKMQFETLKGKFFTPSKKSTESFNGCFLPILNFYNTAVLCMTNYDFSGADKAEEARADAQDVMRWRSASHLDLLQLLRADPRLGVLMLLERCRFAPSMLFVEQLHQVFHNFNVHRCLRVLDLLRPLLRKFGWPPSLTAHLAAIETFLGQFRNFPSETDVYIGRFIASSKYRLELFGEVAEYVLDNMNAFLHIYQCLDALFSCRELGAESPRGAAERLHLGELMAALWTDAPVPQQPFRIGDPLLMNECVTALLRSFERTFWASGPAELAEKLRCVEPDFLQLGGPYRDCLLAMHREYLRRRLHRPGHWLCWRRLVCRFLAVYPEEAPAFGALFRPGSAEVVRLLEVVARTTEGFDFTEVDNFEAFKRSLARKVSLRNYFAISSAMRRVDAEAAAALLDSARSRLRGPGDAPGFYAARALYSFDAEAGPLRVHQNLEGVPEGLVVGRLVHHGEDAAPVPLQQLELLVRPVGLDAERRGQEVADVDVGVERERAHEGGGLGQDEGVGEDFNHAQLDGVGGLEGARDGVADLGHGGVDGGAAHADADALHAVVEDLDHVPQGRGVALPEHVPVALGEHGHVDGVALLGRAEARAGGGRVARERQRARVGAGGVAVRVAPGIQTAQAAPQHGGAREGEDAAGAEAGRVALHVGGAGVDLARVVNAAVAALGVAGEARGAHHPVRQLGVAAHRLAEDREEVGQRLLHEAQRAVPVAEVVDGDGVHPDGVQLVRVVAVKEHPEVKGELHGLHGAGGDLGVVEGRRGGVRGAGGRLDQGVAAVDPGAELLERVEEADGDRGDVQAPVDEAGVVVNGEGGELLVFRNLAGRHLGPVPLELLEGAGVGANLEAGHLPTRQVVRRNVEQGFGPLGRGHGAGGLKVLLPVEIGASLLHQAAHGLSRPEVEDHGVTVAKVLVPQGLVGRHRVVLVRQLHVPVEVDRPFEQNLLDCGVQLPHSLDAGVHGLDPRRATLDGVHAVRNDPALAHEAEQNQVQADQALRARVLVENVKVLHEQERVRHGAADGARGTRKVEYVERGVVDLKGVATHLGDQRLQRVGGELLLAPDVGKAAKALRKTAETHDVEVFQRKRLDGQSRTSFVGDVARCLGEGGRTLEGDHLAAGPVGVGLIHGLATLEVRAEKHFHLDVLVAALAHTLADGGQALLHATPGNHAVFLLHRVTVAKDVADCAFQDVNQNVGVVGLGTTEGADAHVVIGRQVVEALGLFPSEVVANDGVLAHLAHNLVVEAVPLALVGSGESVVVPAVDGPLVNRDRLQDVLAAVGGERGQVDFLVEFEAVVQLHRVHALEVEDGGELDEPNALAGTLLAVALGLVHVVSAQNLSFSQLLQGLVNVRAALDVQLDVLERLHAAGLVVNVDALNVGLHLALEHLLNRPLDGGALHLLLHLVKQKLQELVRVLLGEHVGRVPAEGPHQLLAGRGARRVLQLVKEVLQGQPNARNPGLLGFLVHRYGATVAVVEFVVEKRVRRVVANTFILHRRVAAFVRLPFAVLEAFHGQRRGRKVNGQSVLETFHNFVRLLPNNLLYPEVQHVNGLPEFGDAVQALEQRIHVAGRAVVLQAHEPRGLAAVVRAVTRGAVDLGTHRVGAAAHNQVAILVQEPLLEHLAKTQYALPPPVGFDVREVVGVLLVDGKLQVPVVYYEHAEPRAVARPAIGPVLLPRGLDVRGKAKVRKL</sequence>
<evidence type="ECO:0000313" key="7">
    <source>
        <dbReference type="Proteomes" id="UP001497744"/>
    </source>
</evidence>
<dbReference type="InterPro" id="IPR002099">
    <property type="entry name" value="MutL/Mlh/PMS"/>
</dbReference>
<dbReference type="Pfam" id="PF08676">
    <property type="entry name" value="MutL_C"/>
    <property type="match status" value="1"/>
</dbReference>
<dbReference type="GO" id="GO:0140664">
    <property type="term" value="F:ATP-dependent DNA damage sensor activity"/>
    <property type="evidence" value="ECO:0007669"/>
    <property type="project" value="InterPro"/>
</dbReference>
<comment type="similarity">
    <text evidence="1">Belongs to the DNA mismatch repair MutL/HexB family.</text>
</comment>
<comment type="caution">
    <text evidence="6">The sequence shown here is derived from an EMBL/GenBank/DDBJ whole genome shotgun (WGS) entry which is preliminary data.</text>
</comment>
<keyword evidence="2" id="KW-0227">DNA damage</keyword>
<dbReference type="InterPro" id="IPR014721">
    <property type="entry name" value="Ribsml_uS5_D2-typ_fold_subgr"/>
</dbReference>
<dbReference type="SMART" id="SM00853">
    <property type="entry name" value="MutL_C"/>
    <property type="match status" value="1"/>
</dbReference>
<dbReference type="SUPFAM" id="SSF118116">
    <property type="entry name" value="DNA mismatch repair protein MutL"/>
    <property type="match status" value="1"/>
</dbReference>
<dbReference type="SUPFAM" id="SSF54211">
    <property type="entry name" value="Ribosomal protein S5 domain 2-like"/>
    <property type="match status" value="1"/>
</dbReference>
<accession>A0AAV4LXA8</accession>
<dbReference type="PANTHER" id="PTHR10073">
    <property type="entry name" value="DNA MISMATCH REPAIR PROTEIN MLH, PMS, MUTL"/>
    <property type="match status" value="1"/>
</dbReference>
<evidence type="ECO:0000259" key="5">
    <source>
        <dbReference type="SMART" id="SM01340"/>
    </source>
</evidence>
<dbReference type="NCBIfam" id="TIGR00585">
    <property type="entry name" value="mutl"/>
    <property type="match status" value="1"/>
</dbReference>
<dbReference type="SMART" id="SM01340">
    <property type="entry name" value="DNA_mis_repair"/>
    <property type="match status" value="1"/>
</dbReference>
<dbReference type="Gene3D" id="3.30.230.10">
    <property type="match status" value="1"/>
</dbReference>
<feature type="domain" description="MutL C-terminal dimerisation" evidence="4">
    <location>
        <begin position="742"/>
        <end position="890"/>
    </location>
</feature>
<dbReference type="GO" id="GO:0005524">
    <property type="term" value="F:ATP binding"/>
    <property type="evidence" value="ECO:0007669"/>
    <property type="project" value="InterPro"/>
</dbReference>
<evidence type="ECO:0000256" key="2">
    <source>
        <dbReference type="ARBA" id="ARBA00022763"/>
    </source>
</evidence>
<dbReference type="SUPFAM" id="SSF55874">
    <property type="entry name" value="ATPase domain of HSP90 chaperone/DNA topoisomerase II/histidine kinase"/>
    <property type="match status" value="1"/>
</dbReference>
<evidence type="ECO:0000259" key="4">
    <source>
        <dbReference type="SMART" id="SM00853"/>
    </source>
</evidence>
<dbReference type="GO" id="GO:0006298">
    <property type="term" value="P:mismatch repair"/>
    <property type="evidence" value="ECO:0007669"/>
    <property type="project" value="InterPro"/>
</dbReference>
<feature type="region of interest" description="Disordered" evidence="3">
    <location>
        <begin position="475"/>
        <end position="494"/>
    </location>
</feature>
<name>A0AAV4LXA8_BABCB</name>
<proteinExistence type="inferred from homology"/>
<evidence type="ECO:0000256" key="1">
    <source>
        <dbReference type="ARBA" id="ARBA00006082"/>
    </source>
</evidence>
<feature type="region of interest" description="Disordered" evidence="3">
    <location>
        <begin position="577"/>
        <end position="641"/>
    </location>
</feature>
<dbReference type="GeneID" id="94196312"/>
<protein>
    <submittedName>
        <fullName evidence="6">DNA mismatch repair protein, putative</fullName>
    </submittedName>
</protein>
<dbReference type="EMBL" id="BPLF01000003">
    <property type="protein sequence ID" value="GIX64831.1"/>
    <property type="molecule type" value="Genomic_DNA"/>
</dbReference>
<dbReference type="PROSITE" id="PS00058">
    <property type="entry name" value="DNA_MISMATCH_REPAIR_1"/>
    <property type="match status" value="1"/>
</dbReference>
<dbReference type="InterPro" id="IPR014762">
    <property type="entry name" value="DNA_mismatch_repair_CS"/>
</dbReference>
<dbReference type="CDD" id="cd00782">
    <property type="entry name" value="MutL_Trans"/>
    <property type="match status" value="1"/>
</dbReference>
<dbReference type="InterPro" id="IPR037198">
    <property type="entry name" value="MutL_C_sf"/>
</dbReference>
<dbReference type="GO" id="GO:0030983">
    <property type="term" value="F:mismatched DNA binding"/>
    <property type="evidence" value="ECO:0007669"/>
    <property type="project" value="InterPro"/>
</dbReference>
<dbReference type="PANTHER" id="PTHR10073:SF52">
    <property type="entry name" value="MISMATCH REPAIR ENDONUCLEASE PMS2"/>
    <property type="match status" value="1"/>
</dbReference>
<dbReference type="Gene3D" id="3.30.565.10">
    <property type="entry name" value="Histidine kinase-like ATPase, C-terminal domain"/>
    <property type="match status" value="1"/>
</dbReference>
<dbReference type="Proteomes" id="UP001497744">
    <property type="component" value="Unassembled WGS sequence"/>
</dbReference>
<reference evidence="6 7" key="1">
    <citation type="submission" date="2021-06" db="EMBL/GenBank/DDBJ databases">
        <title>Genome sequence of Babesia caballi.</title>
        <authorList>
            <person name="Yamagishi J."/>
            <person name="Kidaka T."/>
            <person name="Ochi A."/>
        </authorList>
    </citation>
    <scope>NUCLEOTIDE SEQUENCE [LARGE SCALE GENOMIC DNA]</scope>
    <source>
        <strain evidence="6">USDA-D6B2</strain>
    </source>
</reference>
<dbReference type="InterPro" id="IPR038973">
    <property type="entry name" value="MutL/Mlh/Pms-like"/>
</dbReference>
<dbReference type="InterPro" id="IPR042120">
    <property type="entry name" value="MutL_C_dimsub"/>
</dbReference>
<keyword evidence="7" id="KW-1185">Reference proteome</keyword>
<dbReference type="GO" id="GO:0032389">
    <property type="term" value="C:MutLalpha complex"/>
    <property type="evidence" value="ECO:0007669"/>
    <property type="project" value="TreeGrafter"/>
</dbReference>
<evidence type="ECO:0000256" key="3">
    <source>
        <dbReference type="SAM" id="MobiDB-lite"/>
    </source>
</evidence>
<feature type="domain" description="DNA mismatch repair protein S5" evidence="5">
    <location>
        <begin position="230"/>
        <end position="348"/>
    </location>
</feature>
<dbReference type="InterPro" id="IPR013507">
    <property type="entry name" value="DNA_mismatch_S5_2-like"/>
</dbReference>
<gene>
    <name evidence="6" type="ORF">BcabD6B2_42660</name>
</gene>